<dbReference type="SMART" id="SM00292">
    <property type="entry name" value="BRCT"/>
    <property type="match status" value="5"/>
</dbReference>
<gene>
    <name evidence="3" type="ORF">NA56DRAFT_569697</name>
</gene>
<evidence type="ECO:0000259" key="2">
    <source>
        <dbReference type="PROSITE" id="PS50172"/>
    </source>
</evidence>
<feature type="domain" description="BRCT" evidence="2">
    <location>
        <begin position="335"/>
        <end position="407"/>
    </location>
</feature>
<dbReference type="CDD" id="cd18438">
    <property type="entry name" value="BRCT_BRC1_like_rpt4"/>
    <property type="match status" value="1"/>
</dbReference>
<dbReference type="PANTHER" id="PTHR47667:SF1">
    <property type="entry name" value="REGULATOR OF TY1 TRANSPOSITION PROTEIN 107"/>
    <property type="match status" value="1"/>
</dbReference>
<dbReference type="GO" id="GO:0035361">
    <property type="term" value="C:Cul8-RING ubiquitin ligase complex"/>
    <property type="evidence" value="ECO:0007669"/>
    <property type="project" value="TreeGrafter"/>
</dbReference>
<dbReference type="CDD" id="cd18437">
    <property type="entry name" value="BRCT_BRC1_like_rpt3"/>
    <property type="match status" value="1"/>
</dbReference>
<dbReference type="GO" id="GO:1990683">
    <property type="term" value="P:DNA double-strand break attachment to nuclear envelope"/>
    <property type="evidence" value="ECO:0007669"/>
    <property type="project" value="TreeGrafter"/>
</dbReference>
<evidence type="ECO:0000313" key="4">
    <source>
        <dbReference type="Proteomes" id="UP000235672"/>
    </source>
</evidence>
<dbReference type="STRING" id="1745343.A0A2J6Q9K6"/>
<dbReference type="FunFam" id="3.40.50.10190:FF:000066">
    <property type="entry name" value="BRCT domain protein (Eurofung)"/>
    <property type="match status" value="1"/>
</dbReference>
<feature type="compositionally biased region" description="Basic and acidic residues" evidence="1">
    <location>
        <begin position="571"/>
        <end position="582"/>
    </location>
</feature>
<dbReference type="PANTHER" id="PTHR47667">
    <property type="entry name" value="REGULATOR OF TY1 TRANSPOSITION PROTEIN 107"/>
    <property type="match status" value="1"/>
</dbReference>
<dbReference type="FunFam" id="3.40.50.10190:FF:000048">
    <property type="entry name" value="DNA repair protein Rtt107"/>
    <property type="match status" value="1"/>
</dbReference>
<dbReference type="PROSITE" id="PS50172">
    <property type="entry name" value="BRCT"/>
    <property type="match status" value="3"/>
</dbReference>
<name>A0A2J6Q9K6_9HELO</name>
<dbReference type="GO" id="GO:0005634">
    <property type="term" value="C:nucleus"/>
    <property type="evidence" value="ECO:0007669"/>
    <property type="project" value="TreeGrafter"/>
</dbReference>
<dbReference type="GO" id="GO:0006302">
    <property type="term" value="P:double-strand break repair"/>
    <property type="evidence" value="ECO:0007669"/>
    <property type="project" value="TreeGrafter"/>
</dbReference>
<sequence length="842" mass="94595">MATEQEKTIFGHCTFAFVLNKDLPPDQAGLLKTTIEDNGGTVIDSDKKMDLTVVTHIISQTSDFPEYNQARLQMIPTLKPTWVMQSILKTKEASYRPYSPDPKLIFSDVNLSCADIPTGDKDAIIGAVLAMGGMESSSLMKVTTHICALTIDHHKCQQALEKKLKVKIVLPHWFDDCLKLGKRIDEKPYLLPDPEIFRVRPEDSLPFPASTDIKGASSPHPDNLPMPTDSPARRLTVFHKQKVMIADDLQLSSRTRKVIEDLIEGGGGSVTTSVHNADIYVCHWRDGRDYVFASRAGINVGNLSWLYHLITNNEWTSPMRRLLHYPLPKEPIPGFERFRITLSNYGGEARTYLENLIGAAGAEFTKSMKQDNTHLITARNNSEKCQAAVEWNIEMVNHLWIEESYAKCEVQKISDPRYTTFPPRTNLGEIIGQTQFDEKVLERIYYPRDPTPSPGDPKPVRRPVMHEKDRNTSSRKSDGDVVMAGQDDEVEKVAPKKAGRRASSRSSLAQVTTPAPNRRISAGKENDTPSSTGSRSAKEKAVSRLHGLAPDIALYEKEKKRKGPIWGGERAANKVDKERSAERSSSPGQKHEEQEDYSDEDDHNPKRPRIGAPPVEMRLLITGYKVWLNNATKEDFDKKKMRELGVLVTQDPKLCTHLAAPNLVRTKKFLCALASGPTVISTDFIEACVKTKKGDMPKAEDFLLKDDAKEKEFGVKLKDVVSRAKANKKSLLRRVPIYVTKQIPNGTDTYREIIEANGGTFGIYTGKPTIKKVNPEDDEGPAEPVYLISGLRPDEKQLWPKFVTEAKEGNMVPRIVDTEWMLDVALSQQQKWSDKYLIDKKK</sequence>
<reference evidence="3 4" key="1">
    <citation type="submission" date="2016-05" db="EMBL/GenBank/DDBJ databases">
        <title>A degradative enzymes factory behind the ericoid mycorrhizal symbiosis.</title>
        <authorList>
            <consortium name="DOE Joint Genome Institute"/>
            <person name="Martino E."/>
            <person name="Morin E."/>
            <person name="Grelet G."/>
            <person name="Kuo A."/>
            <person name="Kohler A."/>
            <person name="Daghino S."/>
            <person name="Barry K."/>
            <person name="Choi C."/>
            <person name="Cichocki N."/>
            <person name="Clum A."/>
            <person name="Copeland A."/>
            <person name="Hainaut M."/>
            <person name="Haridas S."/>
            <person name="Labutti K."/>
            <person name="Lindquist E."/>
            <person name="Lipzen A."/>
            <person name="Khouja H.-R."/>
            <person name="Murat C."/>
            <person name="Ohm R."/>
            <person name="Olson A."/>
            <person name="Spatafora J."/>
            <person name="Veneault-Fourrey C."/>
            <person name="Henrissat B."/>
            <person name="Grigoriev I."/>
            <person name="Martin F."/>
            <person name="Perotto S."/>
        </authorList>
    </citation>
    <scope>NUCLEOTIDE SEQUENCE [LARGE SCALE GENOMIC DNA]</scope>
    <source>
        <strain evidence="3 4">UAMH 7357</strain>
    </source>
</reference>
<dbReference type="Pfam" id="PF16770">
    <property type="entry name" value="RTT107_BRCT_5"/>
    <property type="match status" value="1"/>
</dbReference>
<evidence type="ECO:0000256" key="1">
    <source>
        <dbReference type="SAM" id="MobiDB-lite"/>
    </source>
</evidence>
<dbReference type="EMBL" id="KZ613476">
    <property type="protein sequence ID" value="PMD22948.1"/>
    <property type="molecule type" value="Genomic_DNA"/>
</dbReference>
<accession>A0A2J6Q9K6</accession>
<dbReference type="CDD" id="cd17743">
    <property type="entry name" value="BRCT_BRC1_like_rpt5"/>
    <property type="match status" value="1"/>
</dbReference>
<feature type="domain" description="BRCT" evidence="2">
    <location>
        <begin position="101"/>
        <end position="191"/>
    </location>
</feature>
<dbReference type="Gene3D" id="3.40.50.10190">
    <property type="entry name" value="BRCT domain"/>
    <property type="match status" value="6"/>
</dbReference>
<dbReference type="Pfam" id="PF16589">
    <property type="entry name" value="BRCT_2"/>
    <property type="match status" value="1"/>
</dbReference>
<dbReference type="CDD" id="cd18439">
    <property type="entry name" value="BRCT_BRC1_like_rpt6"/>
    <property type="match status" value="1"/>
</dbReference>
<dbReference type="InterPro" id="IPR053036">
    <property type="entry name" value="CellCycle_DNARepair_Reg"/>
</dbReference>
<proteinExistence type="predicted"/>
<evidence type="ECO:0000313" key="3">
    <source>
        <dbReference type="EMBL" id="PMD22948.1"/>
    </source>
</evidence>
<feature type="region of interest" description="Disordered" evidence="1">
    <location>
        <begin position="446"/>
        <end position="544"/>
    </location>
</feature>
<dbReference type="CDD" id="cd18436">
    <property type="entry name" value="BRCT_BRC1_like_rpt2"/>
    <property type="match status" value="1"/>
</dbReference>
<dbReference type="SUPFAM" id="SSF52113">
    <property type="entry name" value="BRCT domain"/>
    <property type="match status" value="5"/>
</dbReference>
<dbReference type="InterPro" id="IPR036420">
    <property type="entry name" value="BRCT_dom_sf"/>
</dbReference>
<protein>
    <submittedName>
        <fullName evidence="3">BRCT domain-containing protein</fullName>
    </submittedName>
</protein>
<feature type="compositionally biased region" description="Basic and acidic residues" evidence="1">
    <location>
        <begin position="464"/>
        <end position="479"/>
    </location>
</feature>
<dbReference type="Pfam" id="PF12738">
    <property type="entry name" value="PTCB-BRCT"/>
    <property type="match status" value="1"/>
</dbReference>
<organism evidence="3 4">
    <name type="scientific">Hyaloscypha hepaticicola</name>
    <dbReference type="NCBI Taxonomy" id="2082293"/>
    <lineage>
        <taxon>Eukaryota</taxon>
        <taxon>Fungi</taxon>
        <taxon>Dikarya</taxon>
        <taxon>Ascomycota</taxon>
        <taxon>Pezizomycotina</taxon>
        <taxon>Leotiomycetes</taxon>
        <taxon>Helotiales</taxon>
        <taxon>Hyaloscyphaceae</taxon>
        <taxon>Hyaloscypha</taxon>
    </lineage>
</organism>
<dbReference type="AlphaFoldDB" id="A0A2J6Q9K6"/>
<keyword evidence="4" id="KW-1185">Reference proteome</keyword>
<feature type="region of interest" description="Disordered" evidence="1">
    <location>
        <begin position="565"/>
        <end position="614"/>
    </location>
</feature>
<dbReference type="OrthoDB" id="342264at2759"/>
<feature type="domain" description="BRCT" evidence="2">
    <location>
        <begin position="5"/>
        <end position="100"/>
    </location>
</feature>
<dbReference type="Proteomes" id="UP000235672">
    <property type="component" value="Unassembled WGS sequence"/>
</dbReference>
<dbReference type="InterPro" id="IPR001357">
    <property type="entry name" value="BRCT_dom"/>
</dbReference>